<reference evidence="10 11" key="1">
    <citation type="submission" date="2018-12" db="EMBL/GenBank/DDBJ databases">
        <title>Complete genome sequence of Flaviflexus sp. H23T48.</title>
        <authorList>
            <person name="Bae J.-W."/>
            <person name="Lee J.-Y."/>
        </authorList>
    </citation>
    <scope>NUCLEOTIDE SEQUENCE [LARGE SCALE GENOMIC DNA]</scope>
    <source>
        <strain evidence="10 11">H23T48</strain>
    </source>
</reference>
<dbReference type="RefSeq" id="WP_126703637.1">
    <property type="nucleotide sequence ID" value="NZ_CP034593.1"/>
</dbReference>
<evidence type="ECO:0000313" key="11">
    <source>
        <dbReference type="Proteomes" id="UP000280344"/>
    </source>
</evidence>
<proteinExistence type="inferred from homology"/>
<dbReference type="GO" id="GO:0005524">
    <property type="term" value="F:ATP binding"/>
    <property type="evidence" value="ECO:0007669"/>
    <property type="project" value="UniProtKB-KW"/>
</dbReference>
<evidence type="ECO:0000313" key="10">
    <source>
        <dbReference type="EMBL" id="AZQ76831.1"/>
    </source>
</evidence>
<gene>
    <name evidence="10" type="ORF">EJ997_05205</name>
</gene>
<evidence type="ECO:0000259" key="9">
    <source>
        <dbReference type="Pfam" id="PF00485"/>
    </source>
</evidence>
<keyword evidence="5 10" id="KW-0418">Kinase</keyword>
<dbReference type="EMBL" id="CP034593">
    <property type="protein sequence ID" value="AZQ76831.1"/>
    <property type="molecule type" value="Genomic_DNA"/>
</dbReference>
<name>A0A3S9PWS4_9ACTO</name>
<keyword evidence="4" id="KW-0547">Nucleotide-binding</keyword>
<keyword evidence="11" id="KW-1185">Reference proteome</keyword>
<dbReference type="GO" id="GO:0008974">
    <property type="term" value="F:phosphoribulokinase activity"/>
    <property type="evidence" value="ECO:0007669"/>
    <property type="project" value="UniProtKB-EC"/>
</dbReference>
<evidence type="ECO:0000256" key="5">
    <source>
        <dbReference type="ARBA" id="ARBA00022777"/>
    </source>
</evidence>
<dbReference type="EC" id="2.7.1.19" evidence="2 8"/>
<protein>
    <recommendedName>
        <fullName evidence="2 8">Phosphoribulokinase</fullName>
        <ecNumber evidence="2 8">2.7.1.19</ecNumber>
    </recommendedName>
</protein>
<dbReference type="NCBIfam" id="NF011997">
    <property type="entry name" value="PRK15453.1"/>
    <property type="match status" value="1"/>
</dbReference>
<evidence type="ECO:0000256" key="7">
    <source>
        <dbReference type="ARBA" id="ARBA00047663"/>
    </source>
</evidence>
<accession>A0A3S9PWS4</accession>
<dbReference type="Gene3D" id="3.40.50.300">
    <property type="entry name" value="P-loop containing nucleotide triphosphate hydrolases"/>
    <property type="match status" value="1"/>
</dbReference>
<evidence type="ECO:0000256" key="8">
    <source>
        <dbReference type="RuleBase" id="RU004082"/>
    </source>
</evidence>
<dbReference type="OrthoDB" id="9773443at2"/>
<keyword evidence="6" id="KW-0067">ATP-binding</keyword>
<evidence type="ECO:0000256" key="6">
    <source>
        <dbReference type="ARBA" id="ARBA00022840"/>
    </source>
</evidence>
<comment type="catalytic activity">
    <reaction evidence="7 8">
        <text>D-ribulose 5-phosphate + ATP = D-ribulose 1,5-bisphosphate + ADP + H(+)</text>
        <dbReference type="Rhea" id="RHEA:19365"/>
        <dbReference type="ChEBI" id="CHEBI:15378"/>
        <dbReference type="ChEBI" id="CHEBI:30616"/>
        <dbReference type="ChEBI" id="CHEBI:57870"/>
        <dbReference type="ChEBI" id="CHEBI:58121"/>
        <dbReference type="ChEBI" id="CHEBI:456216"/>
        <dbReference type="EC" id="2.7.1.19"/>
    </reaction>
</comment>
<dbReference type="InterPro" id="IPR006082">
    <property type="entry name" value="PRK"/>
</dbReference>
<dbReference type="KEGG" id="flh:EJ997_05205"/>
<dbReference type="InterPro" id="IPR027417">
    <property type="entry name" value="P-loop_NTPase"/>
</dbReference>
<dbReference type="InterPro" id="IPR006083">
    <property type="entry name" value="PRK/URK"/>
</dbReference>
<evidence type="ECO:0000256" key="2">
    <source>
        <dbReference type="ARBA" id="ARBA00012042"/>
    </source>
</evidence>
<evidence type="ECO:0000256" key="1">
    <source>
        <dbReference type="ARBA" id="ARBA00009719"/>
    </source>
</evidence>
<dbReference type="GO" id="GO:0005975">
    <property type="term" value="P:carbohydrate metabolic process"/>
    <property type="evidence" value="ECO:0007669"/>
    <property type="project" value="InterPro"/>
</dbReference>
<dbReference type="PRINTS" id="PR00478">
    <property type="entry name" value="PHRIBLKINASE"/>
</dbReference>
<dbReference type="SUPFAM" id="SSF52540">
    <property type="entry name" value="P-loop containing nucleoside triphosphate hydrolases"/>
    <property type="match status" value="1"/>
</dbReference>
<dbReference type="AlphaFoldDB" id="A0A3S9PWS4"/>
<dbReference type="Pfam" id="PF00485">
    <property type="entry name" value="PRK"/>
    <property type="match status" value="1"/>
</dbReference>
<keyword evidence="3 10" id="KW-0808">Transferase</keyword>
<evidence type="ECO:0000256" key="3">
    <source>
        <dbReference type="ARBA" id="ARBA00022679"/>
    </source>
</evidence>
<comment type="similarity">
    <text evidence="1 8">Belongs to the phosphoribulokinase family.</text>
</comment>
<dbReference type="PROSITE" id="PS00567">
    <property type="entry name" value="PHOSPHORIBULOKINASE"/>
    <property type="match status" value="1"/>
</dbReference>
<sequence length="302" mass="33782">MSRKHPIIAVTGSSGAGTSTVTETFQQIFRREGITSAIVPGDSFHRYNRAEMKAVHEEAVSQGRLPPSHFGPEANDFPSLEKLFAQYGEDGTGQTRTYVHDIEEEAIYGTPPGTFTPWRQIEEGTDLLYYEGLHGAVHTEEVDVARHVDLCIGVVPIINLEWIQKIHRDRSSRGYSAEAVTDMILRRMDDYVHYICPQFNNTHVNFQRVPMVDTSNPFTARSIPTADESMTVIRFANPRGIDFPYLSSMIAGSFMSRANSIVVPGGKTDLAMQLILTPMIWRLIDKSRKAKGLPGLTYKSAF</sequence>
<feature type="domain" description="Phosphoribulokinase/uridine kinase" evidence="9">
    <location>
        <begin position="7"/>
        <end position="215"/>
    </location>
</feature>
<evidence type="ECO:0000256" key="4">
    <source>
        <dbReference type="ARBA" id="ARBA00022741"/>
    </source>
</evidence>
<dbReference type="Proteomes" id="UP000280344">
    <property type="component" value="Chromosome"/>
</dbReference>
<organism evidence="10 11">
    <name type="scientific">Flaviflexus ciconiae</name>
    <dbReference type="NCBI Taxonomy" id="2496867"/>
    <lineage>
        <taxon>Bacteria</taxon>
        <taxon>Bacillati</taxon>
        <taxon>Actinomycetota</taxon>
        <taxon>Actinomycetes</taxon>
        <taxon>Actinomycetales</taxon>
        <taxon>Actinomycetaceae</taxon>
        <taxon>Flaviflexus</taxon>
    </lineage>
</organism>